<dbReference type="Proteomes" id="UP000489600">
    <property type="component" value="Unassembled WGS sequence"/>
</dbReference>
<gene>
    <name evidence="1" type="ORF">ANE_LOCUS7110</name>
</gene>
<keyword evidence="2" id="KW-1185">Reference proteome</keyword>
<dbReference type="EMBL" id="CABITT030000003">
    <property type="protein sequence ID" value="VVA96665.1"/>
    <property type="molecule type" value="Genomic_DNA"/>
</dbReference>
<organism evidence="1 2">
    <name type="scientific">Arabis nemorensis</name>
    <dbReference type="NCBI Taxonomy" id="586526"/>
    <lineage>
        <taxon>Eukaryota</taxon>
        <taxon>Viridiplantae</taxon>
        <taxon>Streptophyta</taxon>
        <taxon>Embryophyta</taxon>
        <taxon>Tracheophyta</taxon>
        <taxon>Spermatophyta</taxon>
        <taxon>Magnoliopsida</taxon>
        <taxon>eudicotyledons</taxon>
        <taxon>Gunneridae</taxon>
        <taxon>Pentapetalae</taxon>
        <taxon>rosids</taxon>
        <taxon>malvids</taxon>
        <taxon>Brassicales</taxon>
        <taxon>Brassicaceae</taxon>
        <taxon>Arabideae</taxon>
        <taxon>Arabis</taxon>
    </lineage>
</organism>
<sequence>MTTEKKQLHQDSKRLPDLTESLRSKSVVEELVEIETHGFGFDALTDDYKVVKFVDSNSGLNASVYSLSGQTHGDGFVIRVIGTYIPLPVFISTEQSTGFSNLKRVKTREWLHHLILRQRSSVIFPCLMRSRSVTICS</sequence>
<protein>
    <submittedName>
        <fullName evidence="1">Uncharacterized protein</fullName>
    </submittedName>
</protein>
<reference evidence="1" key="1">
    <citation type="submission" date="2019-07" db="EMBL/GenBank/DDBJ databases">
        <authorList>
            <person name="Dittberner H."/>
        </authorList>
    </citation>
    <scope>NUCLEOTIDE SEQUENCE [LARGE SCALE GENOMIC DNA]</scope>
</reference>
<proteinExistence type="predicted"/>
<evidence type="ECO:0000313" key="2">
    <source>
        <dbReference type="Proteomes" id="UP000489600"/>
    </source>
</evidence>
<name>A0A565B7D2_9BRAS</name>
<dbReference type="AlphaFoldDB" id="A0A565B7D2"/>
<accession>A0A565B7D2</accession>
<comment type="caution">
    <text evidence="1">The sequence shown here is derived from an EMBL/GenBank/DDBJ whole genome shotgun (WGS) entry which is preliminary data.</text>
</comment>
<evidence type="ECO:0000313" key="1">
    <source>
        <dbReference type="EMBL" id="VVA96665.1"/>
    </source>
</evidence>